<evidence type="ECO:0000313" key="13">
    <source>
        <dbReference type="Proteomes" id="UP000261105"/>
    </source>
</evidence>
<dbReference type="CDD" id="cd02136">
    <property type="entry name" value="PnbA_NfnB-like"/>
    <property type="match status" value="1"/>
</dbReference>
<dbReference type="EMBL" id="QRSS01000012">
    <property type="protein sequence ID" value="RGQ04074.1"/>
    <property type="molecule type" value="Genomic_DNA"/>
</dbReference>
<dbReference type="PANTHER" id="PTHR43673:SF10">
    <property type="entry name" value="NADH DEHYDROGENASE_NAD(P)H NITROREDUCTASE XCC3605-RELATED"/>
    <property type="match status" value="1"/>
</dbReference>
<dbReference type="PANTHER" id="PTHR43673">
    <property type="entry name" value="NAD(P)H NITROREDUCTASE YDGI-RELATED"/>
    <property type="match status" value="1"/>
</dbReference>
<dbReference type="EMBL" id="QSUB01000002">
    <property type="protein sequence ID" value="RGN05525.1"/>
    <property type="molecule type" value="Genomic_DNA"/>
</dbReference>
<comment type="similarity">
    <text evidence="1">Belongs to the nitroreductase family.</text>
</comment>
<evidence type="ECO:0000313" key="9">
    <source>
        <dbReference type="EMBL" id="RHC06824.1"/>
    </source>
</evidence>
<dbReference type="Proteomes" id="UP000283585">
    <property type="component" value="Unassembled WGS sequence"/>
</dbReference>
<dbReference type="Proteomes" id="UP000265828">
    <property type="component" value="Unassembled WGS sequence"/>
</dbReference>
<evidence type="ECO:0000313" key="12">
    <source>
        <dbReference type="EMBL" id="RHK96878.1"/>
    </source>
</evidence>
<dbReference type="EMBL" id="QRUH01000001">
    <property type="protein sequence ID" value="RGR51440.1"/>
    <property type="molecule type" value="Genomic_DNA"/>
</dbReference>
<dbReference type="EMBL" id="QSJW01000001">
    <property type="protein sequence ID" value="RHE15629.1"/>
    <property type="molecule type" value="Genomic_DNA"/>
</dbReference>
<evidence type="ECO:0000313" key="21">
    <source>
        <dbReference type="Proteomes" id="UP000285839"/>
    </source>
</evidence>
<dbReference type="GO" id="GO:0016491">
    <property type="term" value="F:oxidoreductase activity"/>
    <property type="evidence" value="ECO:0007669"/>
    <property type="project" value="UniProtKB-KW"/>
</dbReference>
<evidence type="ECO:0000313" key="15">
    <source>
        <dbReference type="Proteomes" id="UP000265808"/>
    </source>
</evidence>
<dbReference type="Proteomes" id="UP000265808">
    <property type="component" value="Unassembled WGS sequence"/>
</dbReference>
<comment type="caution">
    <text evidence="8">The sequence shown here is derived from an EMBL/GenBank/DDBJ whole genome shotgun (WGS) entry which is preliminary data.</text>
</comment>
<reference evidence="13 14" key="1">
    <citation type="submission" date="2018-08" db="EMBL/GenBank/DDBJ databases">
        <title>A genome reference for cultivated species of the human gut microbiota.</title>
        <authorList>
            <person name="Zou Y."/>
            <person name="Xue W."/>
            <person name="Luo G."/>
        </authorList>
    </citation>
    <scope>NUCLEOTIDE SEQUENCE [LARGE SCALE GENOMIC DNA]</scope>
    <source>
        <strain evidence="8 16">AF14-23</strain>
        <strain evidence="7 21">AF25-21</strain>
        <strain evidence="6 17">AF29-2BH</strain>
        <strain evidence="12 19">AF39-4</strain>
        <strain evidence="11 18">AM27-32LB</strain>
        <strain evidence="10 20">AM29-25AC</strain>
        <strain evidence="9 15">AM37-4AC</strain>
        <strain evidence="5 13">OM03-6</strain>
        <strain evidence="4 14">OM06-11AA</strain>
    </source>
</reference>
<dbReference type="Proteomes" id="UP000284267">
    <property type="component" value="Unassembled WGS sequence"/>
</dbReference>
<keyword evidence="2" id="KW-0560">Oxidoreductase</keyword>
<name>A0A395XAH5_9FIRM</name>
<dbReference type="Proteomes" id="UP000261222">
    <property type="component" value="Unassembled WGS sequence"/>
</dbReference>
<evidence type="ECO:0000313" key="14">
    <source>
        <dbReference type="Proteomes" id="UP000261222"/>
    </source>
</evidence>
<dbReference type="EMBL" id="QRZI01000001">
    <property type="protein sequence ID" value="RGV66240.1"/>
    <property type="molecule type" value="Genomic_DNA"/>
</dbReference>
<evidence type="ECO:0000313" key="8">
    <source>
        <dbReference type="EMBL" id="RGV66240.1"/>
    </source>
</evidence>
<evidence type="ECO:0000313" key="20">
    <source>
        <dbReference type="Proteomes" id="UP000284644"/>
    </source>
</evidence>
<dbReference type="SUPFAM" id="SSF55469">
    <property type="entry name" value="FMN-dependent nitroreductase-like"/>
    <property type="match status" value="1"/>
</dbReference>
<evidence type="ECO:0000313" key="5">
    <source>
        <dbReference type="EMBL" id="RGN89913.1"/>
    </source>
</evidence>
<dbReference type="Proteomes" id="UP000285839">
    <property type="component" value="Unassembled WGS sequence"/>
</dbReference>
<dbReference type="Proteomes" id="UP000261105">
    <property type="component" value="Unassembled WGS sequence"/>
</dbReference>
<evidence type="ECO:0000313" key="11">
    <source>
        <dbReference type="EMBL" id="RHE70951.1"/>
    </source>
</evidence>
<dbReference type="EMBL" id="QSHL01000005">
    <property type="protein sequence ID" value="RHC06824.1"/>
    <property type="molecule type" value="Genomic_DNA"/>
</dbReference>
<dbReference type="EMBL" id="QSKO01000026">
    <property type="protein sequence ID" value="RHE70951.1"/>
    <property type="molecule type" value="Genomic_DNA"/>
</dbReference>
<evidence type="ECO:0000313" key="18">
    <source>
        <dbReference type="Proteomes" id="UP000283928"/>
    </source>
</evidence>
<dbReference type="InterPro" id="IPR029479">
    <property type="entry name" value="Nitroreductase"/>
</dbReference>
<dbReference type="Gene3D" id="3.40.109.10">
    <property type="entry name" value="NADH Oxidase"/>
    <property type="match status" value="1"/>
</dbReference>
<evidence type="ECO:0000259" key="3">
    <source>
        <dbReference type="Pfam" id="PF00881"/>
    </source>
</evidence>
<evidence type="ECO:0000313" key="17">
    <source>
        <dbReference type="Proteomes" id="UP000283585"/>
    </source>
</evidence>
<evidence type="ECO:0000313" key="7">
    <source>
        <dbReference type="EMBL" id="RGR51440.1"/>
    </source>
</evidence>
<dbReference type="AlphaFoldDB" id="A0A395XAH5"/>
<evidence type="ECO:0000256" key="2">
    <source>
        <dbReference type="ARBA" id="ARBA00023002"/>
    </source>
</evidence>
<dbReference type="EMBL" id="QROE01000002">
    <property type="protein sequence ID" value="RHK96878.1"/>
    <property type="molecule type" value="Genomic_DNA"/>
</dbReference>
<dbReference type="Pfam" id="PF00881">
    <property type="entry name" value="Nitroreductase"/>
    <property type="match status" value="1"/>
</dbReference>
<accession>A0A395XAH5</accession>
<feature type="domain" description="Nitroreductase" evidence="3">
    <location>
        <begin position="8"/>
        <end position="154"/>
    </location>
</feature>
<dbReference type="Proteomes" id="UP000283928">
    <property type="component" value="Unassembled WGS sequence"/>
</dbReference>
<evidence type="ECO:0000313" key="16">
    <source>
        <dbReference type="Proteomes" id="UP000265828"/>
    </source>
</evidence>
<dbReference type="InterPro" id="IPR000415">
    <property type="entry name" value="Nitroreductase-like"/>
</dbReference>
<sequence>MSEVLDKIKSRRSIRKYRSDMIPQDKLEKIIEAGTYAATGMGKQSPIIIAVTNKELRDKLSAMNAKIMGVENMDPFYGAPVVLIVLADKSRPTCVYDGSLVMGNLMLEAEEQGIGSCWIHRAKEEFESEEGKEILKSLGIEGDYEGIGHCILGYADGPAPKAAPRKDSYVYHID</sequence>
<organism evidence="8 16">
    <name type="scientific">Blautia obeum</name>
    <dbReference type="NCBI Taxonomy" id="40520"/>
    <lineage>
        <taxon>Bacteria</taxon>
        <taxon>Bacillati</taxon>
        <taxon>Bacillota</taxon>
        <taxon>Clostridia</taxon>
        <taxon>Lachnospirales</taxon>
        <taxon>Lachnospiraceae</taxon>
        <taxon>Blautia</taxon>
    </lineage>
</organism>
<dbReference type="EMBL" id="QSUZ01000002">
    <property type="protein sequence ID" value="RGN89913.1"/>
    <property type="molecule type" value="Genomic_DNA"/>
</dbReference>
<evidence type="ECO:0000313" key="4">
    <source>
        <dbReference type="EMBL" id="RGN05525.1"/>
    </source>
</evidence>
<evidence type="ECO:0000313" key="19">
    <source>
        <dbReference type="Proteomes" id="UP000284267"/>
    </source>
</evidence>
<protein>
    <submittedName>
        <fullName evidence="8">Diguanylate cyclase</fullName>
    </submittedName>
</protein>
<gene>
    <name evidence="12" type="ORF">DW040_06725</name>
    <name evidence="11" type="ORF">DW723_14305</name>
    <name evidence="10" type="ORF">DW767_00270</name>
    <name evidence="9" type="ORF">DW859_08925</name>
    <name evidence="8" type="ORF">DWW07_00650</name>
    <name evidence="7" type="ORF">DWY46_02155</name>
    <name evidence="6" type="ORF">DWZ12_10910</name>
    <name evidence="5" type="ORF">DXB38_02040</name>
    <name evidence="4" type="ORF">DXB81_05770</name>
</gene>
<dbReference type="Proteomes" id="UP000284644">
    <property type="component" value="Unassembled WGS sequence"/>
</dbReference>
<evidence type="ECO:0000313" key="6">
    <source>
        <dbReference type="EMBL" id="RGQ04074.1"/>
    </source>
</evidence>
<evidence type="ECO:0000313" key="10">
    <source>
        <dbReference type="EMBL" id="RHE15629.1"/>
    </source>
</evidence>
<dbReference type="RefSeq" id="WP_117591749.1">
    <property type="nucleotide sequence ID" value="NZ_CABJDZ010000002.1"/>
</dbReference>
<evidence type="ECO:0000256" key="1">
    <source>
        <dbReference type="ARBA" id="ARBA00007118"/>
    </source>
</evidence>
<proteinExistence type="inferred from homology"/>